<dbReference type="InterPro" id="IPR027417">
    <property type="entry name" value="P-loop_NTPase"/>
</dbReference>
<dbReference type="Gene3D" id="3.40.50.300">
    <property type="entry name" value="P-loop containing nucleotide triphosphate hydrolases"/>
    <property type="match status" value="1"/>
</dbReference>
<dbReference type="GO" id="GO:0005737">
    <property type="term" value="C:cytoplasm"/>
    <property type="evidence" value="ECO:0007669"/>
    <property type="project" value="UniProtKB-SubCell"/>
</dbReference>
<dbReference type="OrthoDB" id="205623at2759"/>
<proteinExistence type="inferred from homology"/>
<dbReference type="InterPro" id="IPR000863">
    <property type="entry name" value="Sulfotransferase_dom"/>
</dbReference>
<evidence type="ECO:0000256" key="4">
    <source>
        <dbReference type="ARBA" id="ARBA00022679"/>
    </source>
</evidence>
<keyword evidence="3" id="KW-0963">Cytoplasm</keyword>
<dbReference type="GO" id="GO:0008146">
    <property type="term" value="F:sulfotransferase activity"/>
    <property type="evidence" value="ECO:0007669"/>
    <property type="project" value="InterPro"/>
</dbReference>
<evidence type="ECO:0000313" key="8">
    <source>
        <dbReference type="Proteomes" id="UP000812440"/>
    </source>
</evidence>
<comment type="caution">
    <text evidence="7">The sequence shown here is derived from an EMBL/GenBank/DDBJ whole genome shotgun (WGS) entry which is preliminary data.</text>
</comment>
<evidence type="ECO:0000256" key="3">
    <source>
        <dbReference type="ARBA" id="ARBA00022490"/>
    </source>
</evidence>
<keyword evidence="4 5" id="KW-0808">Transferase</keyword>
<reference evidence="7" key="1">
    <citation type="thesis" date="2020" institute="ProQuest LLC" country="789 East Eisenhower Parkway, Ann Arbor, MI, USA">
        <title>Comparative Genomics and Chromosome Evolution.</title>
        <authorList>
            <person name="Mudd A.B."/>
        </authorList>
    </citation>
    <scope>NUCLEOTIDE SEQUENCE</scope>
    <source>
        <strain evidence="7">Female2</strain>
        <tissue evidence="7">Blood</tissue>
    </source>
</reference>
<dbReference type="AlphaFoldDB" id="A0A8T2IIU3"/>
<dbReference type="EC" id="2.8.2.-" evidence="5"/>
<dbReference type="Proteomes" id="UP000812440">
    <property type="component" value="Unassembled WGS sequence"/>
</dbReference>
<evidence type="ECO:0000313" key="7">
    <source>
        <dbReference type="EMBL" id="KAG8430481.1"/>
    </source>
</evidence>
<evidence type="ECO:0000259" key="6">
    <source>
        <dbReference type="Pfam" id="PF00685"/>
    </source>
</evidence>
<feature type="domain" description="Sulfotransferase" evidence="6">
    <location>
        <begin position="47"/>
        <end position="285"/>
    </location>
</feature>
<sequence length="292" mass="33945">METTLTEELLRTLENRQVTVGSIDGITLPQFTADNWDTIQNFQAREDDVVIVTYPKSGTTWMQEVVDLVLLEGDMERSVRVPCFIKVPFIEMVGLKSMPSAVELADKMESPRRIKTHLPTQLIIYLARNAKDCLVSYYYFHKMNKGLPDPGTWDDFFSSFLSGDILWGSWFDHVIGWWKAVDKHRILYVFYEDMIEDPKREVIKVMKFLGKDLSDDVVERIVDHTTFKAMKENPMANYSILPKAAFDQTISPFIRKGIVGDWKNHFSVAQNMIFDEEYKKRLEGSDLTFRTE</sequence>
<comment type="similarity">
    <text evidence="2 5">Belongs to the sulfotransferase 1 family.</text>
</comment>
<dbReference type="FunFam" id="3.40.50.300:FF:000433">
    <property type="entry name" value="Estrogen sulfotransferase"/>
    <property type="match status" value="1"/>
</dbReference>
<gene>
    <name evidence="7" type="ORF">GDO86_020530</name>
</gene>
<protein>
    <recommendedName>
        <fullName evidence="5">Sulfotransferase</fullName>
        <ecNumber evidence="5">2.8.2.-</ecNumber>
    </recommendedName>
</protein>
<dbReference type="Pfam" id="PF00685">
    <property type="entry name" value="Sulfotransfer_1"/>
    <property type="match status" value="1"/>
</dbReference>
<evidence type="ECO:0000256" key="2">
    <source>
        <dbReference type="ARBA" id="ARBA00005771"/>
    </source>
</evidence>
<dbReference type="EMBL" id="JAACNH010000921">
    <property type="protein sequence ID" value="KAG8430481.1"/>
    <property type="molecule type" value="Genomic_DNA"/>
</dbReference>
<comment type="subcellular location">
    <subcellularLocation>
        <location evidence="1">Cytoplasm</location>
    </subcellularLocation>
</comment>
<name>A0A8T2IIU3_9PIPI</name>
<organism evidence="7 8">
    <name type="scientific">Hymenochirus boettgeri</name>
    <name type="common">Congo dwarf clawed frog</name>
    <dbReference type="NCBI Taxonomy" id="247094"/>
    <lineage>
        <taxon>Eukaryota</taxon>
        <taxon>Metazoa</taxon>
        <taxon>Chordata</taxon>
        <taxon>Craniata</taxon>
        <taxon>Vertebrata</taxon>
        <taxon>Euteleostomi</taxon>
        <taxon>Amphibia</taxon>
        <taxon>Batrachia</taxon>
        <taxon>Anura</taxon>
        <taxon>Pipoidea</taxon>
        <taxon>Pipidae</taxon>
        <taxon>Pipinae</taxon>
        <taxon>Hymenochirus</taxon>
    </lineage>
</organism>
<dbReference type="PANTHER" id="PTHR11783">
    <property type="entry name" value="SULFOTRANSFERASE SULT"/>
    <property type="match status" value="1"/>
</dbReference>
<evidence type="ECO:0000256" key="5">
    <source>
        <dbReference type="RuleBase" id="RU361155"/>
    </source>
</evidence>
<keyword evidence="8" id="KW-1185">Reference proteome</keyword>
<evidence type="ECO:0000256" key="1">
    <source>
        <dbReference type="ARBA" id="ARBA00004496"/>
    </source>
</evidence>
<accession>A0A8T2IIU3</accession>
<feature type="non-terminal residue" evidence="7">
    <location>
        <position position="292"/>
    </location>
</feature>
<dbReference type="SUPFAM" id="SSF52540">
    <property type="entry name" value="P-loop containing nucleoside triphosphate hydrolases"/>
    <property type="match status" value="1"/>
</dbReference>